<evidence type="ECO:0000313" key="1">
    <source>
        <dbReference type="EMBL" id="CAD6339085.1"/>
    </source>
</evidence>
<reference evidence="1" key="1">
    <citation type="submission" date="2020-10" db="EMBL/GenBank/DDBJ databases">
        <authorList>
            <person name="Han B."/>
            <person name="Lu T."/>
            <person name="Zhao Q."/>
            <person name="Huang X."/>
            <person name="Zhao Y."/>
        </authorList>
    </citation>
    <scope>NUCLEOTIDE SEQUENCE</scope>
</reference>
<sequence>MAPGYSTKDLVVIVDYDGVKILDEIEFVSIPILVCVMKMPLGLVTKQARDVISGMIEEEVLEVDADENDQAVGECMRIKIKLDIREPLMRGVTLDVGKEDEKRL</sequence>
<dbReference type="Proteomes" id="UP000604825">
    <property type="component" value="Unassembled WGS sequence"/>
</dbReference>
<keyword evidence="2" id="KW-1185">Reference proteome</keyword>
<name>A0A811SE23_9POAL</name>
<organism evidence="1 2">
    <name type="scientific">Miscanthus lutarioriparius</name>
    <dbReference type="NCBI Taxonomy" id="422564"/>
    <lineage>
        <taxon>Eukaryota</taxon>
        <taxon>Viridiplantae</taxon>
        <taxon>Streptophyta</taxon>
        <taxon>Embryophyta</taxon>
        <taxon>Tracheophyta</taxon>
        <taxon>Spermatophyta</taxon>
        <taxon>Magnoliopsida</taxon>
        <taxon>Liliopsida</taxon>
        <taxon>Poales</taxon>
        <taxon>Poaceae</taxon>
        <taxon>PACMAD clade</taxon>
        <taxon>Panicoideae</taxon>
        <taxon>Andropogonodae</taxon>
        <taxon>Andropogoneae</taxon>
        <taxon>Saccharinae</taxon>
        <taxon>Miscanthus</taxon>
    </lineage>
</organism>
<evidence type="ECO:0000313" key="2">
    <source>
        <dbReference type="Proteomes" id="UP000604825"/>
    </source>
</evidence>
<gene>
    <name evidence="1" type="ORF">NCGR_LOCUS63183</name>
</gene>
<accession>A0A811SE23</accession>
<dbReference type="AlphaFoldDB" id="A0A811SE23"/>
<proteinExistence type="predicted"/>
<protein>
    <submittedName>
        <fullName evidence="1">Uncharacterized protein</fullName>
    </submittedName>
</protein>
<comment type="caution">
    <text evidence="1">The sequence shown here is derived from an EMBL/GenBank/DDBJ whole genome shotgun (WGS) entry which is preliminary data.</text>
</comment>
<dbReference type="OrthoDB" id="682893at2759"/>
<dbReference type="EMBL" id="CAJGYO010000019">
    <property type="protein sequence ID" value="CAD6339085.1"/>
    <property type="molecule type" value="Genomic_DNA"/>
</dbReference>